<sequence length="215" mass="23195">MVKAVVISGAGKLFSEVAFLSEVTGAIGDDIARKILIVRQGLKECQESISSVEACDKPVIAAIHNACIGAGVALITACDIRYCSQDAFFSIKEVDLGVAADLGTLQRLPKIVGNDSLVRELCFTGQKLMAEEAINSGLVNKVFKNKEETLMEAIKTATIIASKSPIATLGTKHLLNYSRDHSTRESLEYTAIWNGSMLNTINAFMKKVKPNFAKL</sequence>
<dbReference type="CDD" id="cd06558">
    <property type="entry name" value="crotonase-like"/>
    <property type="match status" value="1"/>
</dbReference>
<dbReference type="EMBL" id="CAJVPK010000179">
    <property type="protein sequence ID" value="CAG8467855.1"/>
    <property type="molecule type" value="Genomic_DNA"/>
</dbReference>
<dbReference type="GO" id="GO:0051750">
    <property type="term" value="F:delta(3,5)-delta(2,4)-dienoyl-CoA isomerase activity"/>
    <property type="evidence" value="ECO:0007669"/>
    <property type="project" value="TreeGrafter"/>
</dbReference>
<evidence type="ECO:0000256" key="1">
    <source>
        <dbReference type="ARBA" id="ARBA00005005"/>
    </source>
</evidence>
<dbReference type="AlphaFoldDB" id="A0A9N8Z5V8"/>
<dbReference type="InterPro" id="IPR029045">
    <property type="entry name" value="ClpP/crotonase-like_dom_sf"/>
</dbReference>
<dbReference type="GO" id="GO:0005739">
    <property type="term" value="C:mitochondrion"/>
    <property type="evidence" value="ECO:0007669"/>
    <property type="project" value="TreeGrafter"/>
</dbReference>
<gene>
    <name evidence="6" type="ORF">DEBURN_LOCUS3008</name>
</gene>
<evidence type="ECO:0000313" key="6">
    <source>
        <dbReference type="EMBL" id="CAG8467855.1"/>
    </source>
</evidence>
<dbReference type="Gene3D" id="3.90.226.10">
    <property type="entry name" value="2-enoyl-CoA Hydratase, Chain A, domain 1"/>
    <property type="match status" value="1"/>
</dbReference>
<evidence type="ECO:0000313" key="7">
    <source>
        <dbReference type="Proteomes" id="UP000789706"/>
    </source>
</evidence>
<dbReference type="Gene3D" id="1.10.12.10">
    <property type="entry name" value="Lyase 2-enoyl-coa Hydratase, Chain A, domain 2"/>
    <property type="match status" value="1"/>
</dbReference>
<dbReference type="OrthoDB" id="14970at2759"/>
<dbReference type="FunFam" id="1.10.12.10:FF:000004">
    <property type="entry name" value="Delta3,5-delta2,4-dienoyl-CoA isomerase"/>
    <property type="match status" value="1"/>
</dbReference>
<evidence type="ECO:0000256" key="5">
    <source>
        <dbReference type="ARBA" id="ARBA00023235"/>
    </source>
</evidence>
<dbReference type="GO" id="GO:0006631">
    <property type="term" value="P:fatty acid metabolic process"/>
    <property type="evidence" value="ECO:0007669"/>
    <property type="project" value="UniProtKB-KW"/>
</dbReference>
<evidence type="ECO:0000256" key="2">
    <source>
        <dbReference type="ARBA" id="ARBA00005254"/>
    </source>
</evidence>
<reference evidence="6" key="1">
    <citation type="submission" date="2021-06" db="EMBL/GenBank/DDBJ databases">
        <authorList>
            <person name="Kallberg Y."/>
            <person name="Tangrot J."/>
            <person name="Rosling A."/>
        </authorList>
    </citation>
    <scope>NUCLEOTIDE SEQUENCE</scope>
    <source>
        <strain evidence="6">AZ414A</strain>
    </source>
</reference>
<dbReference type="PANTHER" id="PTHR43149">
    <property type="entry name" value="ENOYL-COA HYDRATASE"/>
    <property type="match status" value="1"/>
</dbReference>
<keyword evidence="3" id="KW-0276">Fatty acid metabolism</keyword>
<evidence type="ECO:0000256" key="4">
    <source>
        <dbReference type="ARBA" id="ARBA00023098"/>
    </source>
</evidence>
<comment type="caution">
    <text evidence="6">The sequence shown here is derived from an EMBL/GenBank/DDBJ whole genome shotgun (WGS) entry which is preliminary data.</text>
</comment>
<dbReference type="Proteomes" id="UP000789706">
    <property type="component" value="Unassembled WGS sequence"/>
</dbReference>
<keyword evidence="5" id="KW-0413">Isomerase</keyword>
<keyword evidence="4" id="KW-0443">Lipid metabolism</keyword>
<comment type="pathway">
    <text evidence="1">Lipid metabolism; fatty acid beta-oxidation.</text>
</comment>
<dbReference type="PANTHER" id="PTHR43149:SF1">
    <property type="entry name" value="DELTA(3,5)-DELTA(2,4)-DIENOYL-COA ISOMERASE, MITOCHONDRIAL"/>
    <property type="match status" value="1"/>
</dbReference>
<dbReference type="Pfam" id="PF00378">
    <property type="entry name" value="ECH_1"/>
    <property type="match status" value="1"/>
</dbReference>
<dbReference type="InterPro" id="IPR045002">
    <property type="entry name" value="Ech1-like"/>
</dbReference>
<dbReference type="SUPFAM" id="SSF52096">
    <property type="entry name" value="ClpP/crotonase"/>
    <property type="match status" value="1"/>
</dbReference>
<evidence type="ECO:0000256" key="3">
    <source>
        <dbReference type="ARBA" id="ARBA00022832"/>
    </source>
</evidence>
<dbReference type="InterPro" id="IPR001753">
    <property type="entry name" value="Enoyl-CoA_hydra/iso"/>
</dbReference>
<protein>
    <submittedName>
        <fullName evidence="6">9069_t:CDS:1</fullName>
    </submittedName>
</protein>
<keyword evidence="7" id="KW-1185">Reference proteome</keyword>
<proteinExistence type="inferred from homology"/>
<organism evidence="6 7">
    <name type="scientific">Diversispora eburnea</name>
    <dbReference type="NCBI Taxonomy" id="1213867"/>
    <lineage>
        <taxon>Eukaryota</taxon>
        <taxon>Fungi</taxon>
        <taxon>Fungi incertae sedis</taxon>
        <taxon>Mucoromycota</taxon>
        <taxon>Glomeromycotina</taxon>
        <taxon>Glomeromycetes</taxon>
        <taxon>Diversisporales</taxon>
        <taxon>Diversisporaceae</taxon>
        <taxon>Diversispora</taxon>
    </lineage>
</organism>
<comment type="similarity">
    <text evidence="2">Belongs to the enoyl-CoA hydratase/isomerase family.</text>
</comment>
<accession>A0A9N8Z5V8</accession>
<name>A0A9N8Z5V8_9GLOM</name>
<dbReference type="InterPro" id="IPR014748">
    <property type="entry name" value="Enoyl-CoA_hydra_C"/>
</dbReference>